<evidence type="ECO:0000313" key="5">
    <source>
        <dbReference type="Proteomes" id="UP000887574"/>
    </source>
</evidence>
<dbReference type="Proteomes" id="UP000887574">
    <property type="component" value="Unplaced"/>
</dbReference>
<feature type="region of interest" description="Disordered" evidence="3">
    <location>
        <begin position="189"/>
        <end position="210"/>
    </location>
</feature>
<dbReference type="AlphaFoldDB" id="A0A915D570"/>
<name>A0A915D570_9BILA</name>
<feature type="compositionally biased region" description="Low complexity" evidence="3">
    <location>
        <begin position="1"/>
        <end position="20"/>
    </location>
</feature>
<feature type="region of interest" description="Disordered" evidence="3">
    <location>
        <begin position="281"/>
        <end position="303"/>
    </location>
</feature>
<dbReference type="WBParaSite" id="jg15700">
    <property type="protein sequence ID" value="jg15700"/>
    <property type="gene ID" value="jg15700"/>
</dbReference>
<dbReference type="PANTHER" id="PTHR15440:SF0">
    <property type="entry name" value="PROTEIN XRP2"/>
    <property type="match status" value="1"/>
</dbReference>
<dbReference type="SMART" id="SM00673">
    <property type="entry name" value="CARP"/>
    <property type="match status" value="1"/>
</dbReference>
<dbReference type="PROSITE" id="PS51329">
    <property type="entry name" value="C_CAP_COFACTOR_C"/>
    <property type="match status" value="1"/>
</dbReference>
<sequence length="641" mass="70461">MSANSTATTLSSTLESSSGTPQPSNISNTISESTPNNRRFPNANGNTNVTSYKNFEEGGLYTFEEFIKAPGSASARSIALADNGEVIITTSNKEAEWKKVVDEFSASLDESNRCWDHKADQDDGFFNIALDSAQLNRSHKVPEDPLIEDKNTSSKLRFSLSRPATAKRSALYVVDTLIQRIQTFCPTVSARSNSSMTSSSYGGTGGGAQAATASSVASTYAYEQSNSSSLYGNQLPPDEPRTVPADALLTSQNQHYSQCYGHPASNRRSVISSSFGEDGVVLGIHPNQHTNQQLTNRQQHRNSTEDDMAVYTAAETTGPPLSNGQCNGNRRDAQRRRDDHYRVGNGASSSEGVVNYAQPEKYSWDVERPDPKNFTFADAADEVLIKNPGQVNGQQFAIENCIDSILIVLDYSSTVIIDDCKNCIIMLGPCKGSVFMRDCSNCVIYAICQQIQSCGVFAPWLSYENLEKHMSSSGLSPFTNQWSKVHNFTPESAKFTITTMHSSATVPSHVVKKQLKAYEERSLLLLYYESRQLIKDIFRHANQALNTPSRTATLRLLDIKDIDLRPGELETVLQLKFNSKSCGGKLVVIELAGADARHLCSQTIGTASKIGHYQMVEVISEASTEFYRTQLYRLSEIQCSV</sequence>
<dbReference type="GO" id="GO:0005929">
    <property type="term" value="C:cilium"/>
    <property type="evidence" value="ECO:0007669"/>
    <property type="project" value="TreeGrafter"/>
</dbReference>
<dbReference type="GO" id="GO:0006892">
    <property type="term" value="P:post-Golgi vesicle-mediated transport"/>
    <property type="evidence" value="ECO:0007669"/>
    <property type="project" value="TreeGrafter"/>
</dbReference>
<protein>
    <submittedName>
        <fullName evidence="6">C-CAP/cofactor C-like domain-containing protein</fullName>
    </submittedName>
</protein>
<dbReference type="PANTHER" id="PTHR15440">
    <property type="entry name" value="XRP2 PROTEIN"/>
    <property type="match status" value="1"/>
</dbReference>
<keyword evidence="2" id="KW-0547">Nucleotide-binding</keyword>
<dbReference type="Pfam" id="PF07986">
    <property type="entry name" value="TBCC"/>
    <property type="match status" value="1"/>
</dbReference>
<feature type="region of interest" description="Disordered" evidence="3">
    <location>
        <begin position="315"/>
        <end position="351"/>
    </location>
</feature>
<accession>A0A915D570</accession>
<evidence type="ECO:0000256" key="1">
    <source>
        <dbReference type="ARBA" id="ARBA00008848"/>
    </source>
</evidence>
<feature type="domain" description="C-CAP/cofactor C-like" evidence="4">
    <location>
        <begin position="359"/>
        <end position="490"/>
    </location>
</feature>
<feature type="compositionally biased region" description="Low complexity" evidence="3">
    <location>
        <begin position="189"/>
        <end position="201"/>
    </location>
</feature>
<evidence type="ECO:0000259" key="4">
    <source>
        <dbReference type="PROSITE" id="PS51329"/>
    </source>
</evidence>
<keyword evidence="5" id="KW-1185">Reference proteome</keyword>
<dbReference type="GO" id="GO:1990075">
    <property type="term" value="C:periciliary membrane compartment"/>
    <property type="evidence" value="ECO:0007669"/>
    <property type="project" value="TreeGrafter"/>
</dbReference>
<dbReference type="InterPro" id="IPR016098">
    <property type="entry name" value="CAP/MinC_C"/>
</dbReference>
<evidence type="ECO:0000313" key="6">
    <source>
        <dbReference type="WBParaSite" id="jg15700"/>
    </source>
</evidence>
<dbReference type="InterPro" id="IPR006599">
    <property type="entry name" value="CARP_motif"/>
</dbReference>
<feature type="compositionally biased region" description="Polar residues" evidence="3">
    <location>
        <begin position="287"/>
        <end position="297"/>
    </location>
</feature>
<proteinExistence type="inferred from homology"/>
<dbReference type="InterPro" id="IPR039093">
    <property type="entry name" value="XRP2"/>
</dbReference>
<reference evidence="6" key="1">
    <citation type="submission" date="2022-11" db="UniProtKB">
        <authorList>
            <consortium name="WormBaseParasite"/>
        </authorList>
    </citation>
    <scope>IDENTIFICATION</scope>
</reference>
<feature type="compositionally biased region" description="Polar residues" evidence="3">
    <location>
        <begin position="21"/>
        <end position="48"/>
    </location>
</feature>
<dbReference type="InterPro" id="IPR012945">
    <property type="entry name" value="Tubulin-bd_cofactor_C_dom"/>
</dbReference>
<evidence type="ECO:0000256" key="2">
    <source>
        <dbReference type="ARBA" id="ARBA00022741"/>
    </source>
</evidence>
<feature type="compositionally biased region" description="Basic and acidic residues" evidence="3">
    <location>
        <begin position="329"/>
        <end position="342"/>
    </location>
</feature>
<feature type="compositionally biased region" description="Polar residues" evidence="3">
    <location>
        <begin position="319"/>
        <end position="328"/>
    </location>
</feature>
<comment type="similarity">
    <text evidence="1">Belongs to the TBCC family.</text>
</comment>
<dbReference type="GO" id="GO:0000166">
    <property type="term" value="F:nucleotide binding"/>
    <property type="evidence" value="ECO:0007669"/>
    <property type="project" value="UniProtKB-KW"/>
</dbReference>
<dbReference type="InterPro" id="IPR017901">
    <property type="entry name" value="C-CAP_CF_C-like"/>
</dbReference>
<feature type="region of interest" description="Disordered" evidence="3">
    <location>
        <begin position="1"/>
        <end position="48"/>
    </location>
</feature>
<organism evidence="5 6">
    <name type="scientific">Ditylenchus dipsaci</name>
    <dbReference type="NCBI Taxonomy" id="166011"/>
    <lineage>
        <taxon>Eukaryota</taxon>
        <taxon>Metazoa</taxon>
        <taxon>Ecdysozoa</taxon>
        <taxon>Nematoda</taxon>
        <taxon>Chromadorea</taxon>
        <taxon>Rhabditida</taxon>
        <taxon>Tylenchina</taxon>
        <taxon>Tylenchomorpha</taxon>
        <taxon>Sphaerularioidea</taxon>
        <taxon>Anguinidae</taxon>
        <taxon>Anguininae</taxon>
        <taxon>Ditylenchus</taxon>
    </lineage>
</organism>
<dbReference type="Gene3D" id="2.160.20.70">
    <property type="match status" value="2"/>
</dbReference>
<evidence type="ECO:0000256" key="3">
    <source>
        <dbReference type="SAM" id="MobiDB-lite"/>
    </source>
</evidence>
<dbReference type="GO" id="GO:0005096">
    <property type="term" value="F:GTPase activator activity"/>
    <property type="evidence" value="ECO:0007669"/>
    <property type="project" value="InterPro"/>
</dbReference>